<name>G7V9E8_THELD</name>
<protein>
    <submittedName>
        <fullName evidence="1">Uncharacterized protein</fullName>
    </submittedName>
</protein>
<reference evidence="1 2" key="2">
    <citation type="journal article" date="2012" name="Stand. Genomic Sci.">
        <title>Genome sequence of the moderately thermophilic, amino-acid-degrading and sulfur-reducing bacterium Thermovirga lienii type strain (Cas60314(T)).</title>
        <authorList>
            <person name="Goker M."/>
            <person name="Saunders E."/>
            <person name="Lapidus A."/>
            <person name="Nolan M."/>
            <person name="Lucas S."/>
            <person name="Hammon N."/>
            <person name="Deshpande S."/>
            <person name="Cheng J.F."/>
            <person name="Han C."/>
            <person name="Tapia R."/>
            <person name="Goodwin L.A."/>
            <person name="Pitluck S."/>
            <person name="Liolios K."/>
            <person name="Mavromatis K."/>
            <person name="Pagani I."/>
            <person name="Ivanova N."/>
            <person name="Mikhailova N."/>
            <person name="Pati A."/>
            <person name="Chen A."/>
            <person name="Palaniappan K."/>
            <person name="Land M."/>
            <person name="Chang Y.J."/>
            <person name="Jeffries C.D."/>
            <person name="Brambilla E.M."/>
            <person name="Rohde M."/>
            <person name="Spring S."/>
            <person name="Detter J.C."/>
            <person name="Woyke T."/>
            <person name="Bristow J."/>
            <person name="Eisen J.A."/>
            <person name="Markowitz V."/>
            <person name="Hugenholtz P."/>
            <person name="Kyrpides N.C."/>
            <person name="Klenk H.P."/>
        </authorList>
    </citation>
    <scope>NUCLEOTIDE SEQUENCE [LARGE SCALE GENOMIC DNA]</scope>
    <source>
        <strain evidence="2">ATCC BAA-1197 / DSM 17291 / Cas60314</strain>
    </source>
</reference>
<dbReference type="EMBL" id="CP003096">
    <property type="protein sequence ID" value="AER66498.1"/>
    <property type="molecule type" value="Genomic_DNA"/>
</dbReference>
<dbReference type="eggNOG" id="ENOG502Z7R1">
    <property type="taxonomic scope" value="Bacteria"/>
</dbReference>
<dbReference type="AlphaFoldDB" id="G7V9E8"/>
<organism evidence="1 2">
    <name type="scientific">Thermovirga lienii (strain ATCC BAA-1197 / DSM 17291 / Cas60314)</name>
    <dbReference type="NCBI Taxonomy" id="580340"/>
    <lineage>
        <taxon>Bacteria</taxon>
        <taxon>Thermotogati</taxon>
        <taxon>Synergistota</taxon>
        <taxon>Synergistia</taxon>
        <taxon>Synergistales</taxon>
        <taxon>Thermovirgaceae</taxon>
        <taxon>Thermovirga</taxon>
    </lineage>
</organism>
<dbReference type="OrthoDB" id="2152at2"/>
<dbReference type="KEGG" id="tli:Tlie_0765"/>
<evidence type="ECO:0000313" key="1">
    <source>
        <dbReference type="EMBL" id="AER66498.1"/>
    </source>
</evidence>
<sequence length="355" mass="38975">MNSLTLKKLILFTLAIFFYFISPIITAPYALAFKDPEGFTIKIELFPGGSITAQRGADKPVSLGMVISIPQMARWPSFTASKWGEPSTVVASAVNAIHILLNIEKGLGRTISILPWNTIAPAAGENSYILTNIPPGQGIFGAWAPSVGSKVTPILHIKGDKLQKKPMVLEIRQAPKESPYFVEIENRPGGRIVAWSKDGPKVLGRVIKAVSGSGRFQGTIFQERGRIRANHPGVIDISTSPKGQVGGFQILPLEHGASKEMYTAWDLTQWLIVAPYTGKFVGSMPLFSGYFVPGPSRGEKLWDMWSTYGRKSLVLVRVNGGKWTWMPEAVGRKDNALACITHIRIYFPFTHPLSE</sequence>
<gene>
    <name evidence="1" type="ordered locus">Tlie_0765</name>
</gene>
<proteinExistence type="predicted"/>
<reference evidence="2" key="1">
    <citation type="submission" date="2011-10" db="EMBL/GenBank/DDBJ databases">
        <title>The complete genome of chromosome of Thermovirga lienii DSM 17291.</title>
        <authorList>
            <consortium name="US DOE Joint Genome Institute (JGI-PGF)"/>
            <person name="Lucas S."/>
            <person name="Copeland A."/>
            <person name="Lapidus A."/>
            <person name="Glavina del Rio T."/>
            <person name="Dalin E."/>
            <person name="Tice H."/>
            <person name="Bruce D."/>
            <person name="Goodwin L."/>
            <person name="Pitluck S."/>
            <person name="Peters L."/>
            <person name="Mikhailova N."/>
            <person name="Saunders E."/>
            <person name="Kyrpides N."/>
            <person name="Mavromatis K."/>
            <person name="Ivanova N."/>
            <person name="Last F.I."/>
            <person name="Brettin T."/>
            <person name="Detter J.C."/>
            <person name="Han C."/>
            <person name="Larimer F."/>
            <person name="Land M."/>
            <person name="Hauser L."/>
            <person name="Markowitz V."/>
            <person name="Cheng J.-F."/>
            <person name="Hugenholtz P."/>
            <person name="Woyke T."/>
            <person name="Wu D."/>
            <person name="Spring S."/>
            <person name="Schroeder M."/>
            <person name="Brambilla E.-M."/>
            <person name="Klenk H.-P."/>
            <person name="Eisen J.A."/>
        </authorList>
    </citation>
    <scope>NUCLEOTIDE SEQUENCE [LARGE SCALE GENOMIC DNA]</scope>
    <source>
        <strain evidence="2">ATCC BAA-1197 / DSM 17291 / Cas60314</strain>
    </source>
</reference>
<dbReference type="Proteomes" id="UP000005868">
    <property type="component" value="Chromosome"/>
</dbReference>
<dbReference type="HOGENOM" id="CLU_051845_0_0_0"/>
<accession>G7V9E8</accession>
<evidence type="ECO:0000313" key="2">
    <source>
        <dbReference type="Proteomes" id="UP000005868"/>
    </source>
</evidence>
<keyword evidence="2" id="KW-1185">Reference proteome</keyword>